<feature type="non-terminal residue" evidence="1">
    <location>
        <position position="1"/>
    </location>
</feature>
<protein>
    <submittedName>
        <fullName evidence="1">5094_t:CDS:1</fullName>
    </submittedName>
</protein>
<name>A0ACA9QE30_9GLOM</name>
<feature type="non-terminal residue" evidence="1">
    <location>
        <position position="247"/>
    </location>
</feature>
<accession>A0ACA9QE30</accession>
<dbReference type="Proteomes" id="UP000789525">
    <property type="component" value="Unassembled WGS sequence"/>
</dbReference>
<reference evidence="1" key="1">
    <citation type="submission" date="2021-06" db="EMBL/GenBank/DDBJ databases">
        <authorList>
            <person name="Kallberg Y."/>
            <person name="Tangrot J."/>
            <person name="Rosling A."/>
        </authorList>
    </citation>
    <scope>NUCLEOTIDE SEQUENCE</scope>
    <source>
        <strain evidence="1">CL356</strain>
    </source>
</reference>
<evidence type="ECO:0000313" key="2">
    <source>
        <dbReference type="Proteomes" id="UP000789525"/>
    </source>
</evidence>
<evidence type="ECO:0000313" key="1">
    <source>
        <dbReference type="EMBL" id="CAG8747072.1"/>
    </source>
</evidence>
<sequence>TGKSVLLRTIIKSMRKKYFKSSDAVAVTASTGIAACNIGGITLHSFGGVGLGTETAPELAGKVRKNPKANTRWIRTKVLIIDEKGDFFDKLEQVARLVRKRPEPFGGIQASCISAITPVGQVKFAFHANTWKECVDHTFNLTRVFRQKDQDFVEMLNEMRFGRLSQKSIQAFMARSRPLPNDGIEPTELFPRREDVDRANKERLDRLEGESYTYNAQDGGLADERSRNTMLNNFMAPKSLLLKVNAQ</sequence>
<organism evidence="1 2">
    <name type="scientific">Acaulospora colombiana</name>
    <dbReference type="NCBI Taxonomy" id="27376"/>
    <lineage>
        <taxon>Eukaryota</taxon>
        <taxon>Fungi</taxon>
        <taxon>Fungi incertae sedis</taxon>
        <taxon>Mucoromycota</taxon>
        <taxon>Glomeromycotina</taxon>
        <taxon>Glomeromycetes</taxon>
        <taxon>Diversisporales</taxon>
        <taxon>Acaulosporaceae</taxon>
        <taxon>Acaulospora</taxon>
    </lineage>
</organism>
<gene>
    <name evidence="1" type="ORF">ACOLOM_LOCUS12506</name>
</gene>
<dbReference type="EMBL" id="CAJVPT010051017">
    <property type="protein sequence ID" value="CAG8747072.1"/>
    <property type="molecule type" value="Genomic_DNA"/>
</dbReference>
<keyword evidence="2" id="KW-1185">Reference proteome</keyword>
<comment type="caution">
    <text evidence="1">The sequence shown here is derived from an EMBL/GenBank/DDBJ whole genome shotgun (WGS) entry which is preliminary data.</text>
</comment>
<proteinExistence type="predicted"/>